<sequence>MQQLNEDQSPCRPSNGEVVCFGVLSYLQLMVVDQVPVHNGGTPISQLTDSFGDDAAIVAGMLHQWGQESKFIPSAVGEDDLGKKVTATVKNFGLPVEVNINPRVTTVAELSIADPSGARTYFYKRTPELLATLDAADLTPLENAAYLYVDWYDGDHILRPMEQASRSGVPVFLNLESQYANEELLSKVVPYTTVCQVSADGPDAGEDMESIAQKLLNAGIGTVLVTGGGRGCLVADESHLGRAHAPKVDVVDGNGAGSCFSAGFIYGSLQGWAIERCARFATAQASL</sequence>
<dbReference type="Pfam" id="PF00294">
    <property type="entry name" value="PfkB"/>
    <property type="match status" value="1"/>
</dbReference>
<protein>
    <recommendedName>
        <fullName evidence="3">Carbohydrate kinase PfkB domain-containing protein</fullName>
    </recommendedName>
</protein>
<feature type="non-terminal residue" evidence="4">
    <location>
        <position position="1"/>
    </location>
</feature>
<accession>A0A381Q8F9</accession>
<dbReference type="PANTHER" id="PTHR10584">
    <property type="entry name" value="SUGAR KINASE"/>
    <property type="match status" value="1"/>
</dbReference>
<dbReference type="InterPro" id="IPR029056">
    <property type="entry name" value="Ribokinase-like"/>
</dbReference>
<keyword evidence="1" id="KW-0808">Transferase</keyword>
<reference evidence="4" key="1">
    <citation type="submission" date="2018-05" db="EMBL/GenBank/DDBJ databases">
        <authorList>
            <person name="Lanie J.A."/>
            <person name="Ng W.-L."/>
            <person name="Kazmierczak K.M."/>
            <person name="Andrzejewski T.M."/>
            <person name="Davidsen T.M."/>
            <person name="Wayne K.J."/>
            <person name="Tettelin H."/>
            <person name="Glass J.I."/>
            <person name="Rusch D."/>
            <person name="Podicherti R."/>
            <person name="Tsui H.-C.T."/>
            <person name="Winkler M.E."/>
        </authorList>
    </citation>
    <scope>NUCLEOTIDE SEQUENCE</scope>
</reference>
<dbReference type="Gene3D" id="3.40.1190.20">
    <property type="match status" value="1"/>
</dbReference>
<dbReference type="SUPFAM" id="SSF53613">
    <property type="entry name" value="Ribokinase-like"/>
    <property type="match status" value="1"/>
</dbReference>
<feature type="domain" description="Carbohydrate kinase PfkB" evidence="3">
    <location>
        <begin position="40"/>
        <end position="287"/>
    </location>
</feature>
<gene>
    <name evidence="4" type="ORF">METZ01_LOCUS27181</name>
</gene>
<organism evidence="4">
    <name type="scientific">marine metagenome</name>
    <dbReference type="NCBI Taxonomy" id="408172"/>
    <lineage>
        <taxon>unclassified sequences</taxon>
        <taxon>metagenomes</taxon>
        <taxon>ecological metagenomes</taxon>
    </lineage>
</organism>
<name>A0A381Q8F9_9ZZZZ</name>
<evidence type="ECO:0000256" key="2">
    <source>
        <dbReference type="ARBA" id="ARBA00022777"/>
    </source>
</evidence>
<dbReference type="InterPro" id="IPR011611">
    <property type="entry name" value="PfkB_dom"/>
</dbReference>
<dbReference type="EMBL" id="UINC01001206">
    <property type="protein sequence ID" value="SUZ74327.1"/>
    <property type="molecule type" value="Genomic_DNA"/>
</dbReference>
<dbReference type="AlphaFoldDB" id="A0A381Q8F9"/>
<proteinExistence type="predicted"/>
<feature type="non-terminal residue" evidence="4">
    <location>
        <position position="287"/>
    </location>
</feature>
<evidence type="ECO:0000256" key="1">
    <source>
        <dbReference type="ARBA" id="ARBA00022679"/>
    </source>
</evidence>
<keyword evidence="2" id="KW-0418">Kinase</keyword>
<evidence type="ECO:0000259" key="3">
    <source>
        <dbReference type="Pfam" id="PF00294"/>
    </source>
</evidence>
<evidence type="ECO:0000313" key="4">
    <source>
        <dbReference type="EMBL" id="SUZ74327.1"/>
    </source>
</evidence>
<dbReference type="GO" id="GO:0016301">
    <property type="term" value="F:kinase activity"/>
    <property type="evidence" value="ECO:0007669"/>
    <property type="project" value="UniProtKB-KW"/>
</dbReference>
<dbReference type="PANTHER" id="PTHR10584:SF166">
    <property type="entry name" value="RIBOKINASE"/>
    <property type="match status" value="1"/>
</dbReference>